<dbReference type="GO" id="GO:0019646">
    <property type="term" value="P:aerobic electron transport chain"/>
    <property type="evidence" value="ECO:0007669"/>
    <property type="project" value="TreeGrafter"/>
</dbReference>
<accession>A0A4D6YDJ1</accession>
<evidence type="ECO:0000256" key="14">
    <source>
        <dbReference type="ARBA" id="ARBA00030211"/>
    </source>
</evidence>
<evidence type="ECO:0000256" key="2">
    <source>
        <dbReference type="ARBA" id="ARBA00008079"/>
    </source>
</evidence>
<protein>
    <recommendedName>
        <fullName evidence="4">Cytochrome bo(3) ubiquinol oxidase subunit 4</fullName>
    </recommendedName>
    <alternativeName>
        <fullName evidence="16">Cytochrome o ubiquinol oxidase subunit 4</fullName>
    </alternativeName>
    <alternativeName>
        <fullName evidence="13">Oxidase bo(3) subunit 4</fullName>
    </alternativeName>
    <alternativeName>
        <fullName evidence="14">Ubiquinol oxidase polypeptide IV</fullName>
    </alternativeName>
    <alternativeName>
        <fullName evidence="15">Ubiquinol oxidase subunit 4</fullName>
    </alternativeName>
</protein>
<keyword evidence="8" id="KW-0249">Electron transport</keyword>
<dbReference type="GO" id="GO:0009319">
    <property type="term" value="C:cytochrome o ubiquinol oxidase complex"/>
    <property type="evidence" value="ECO:0007669"/>
    <property type="project" value="TreeGrafter"/>
</dbReference>
<dbReference type="GO" id="GO:0015078">
    <property type="term" value="F:proton transmembrane transporter activity"/>
    <property type="evidence" value="ECO:0007669"/>
    <property type="project" value="TreeGrafter"/>
</dbReference>
<sequence length="108" mass="13162">MNNLTLKNKNFYKEIKLYILGFLFSLFLTLIPFFLVFKNYFSSNITIKLIIIFSCIQIFVHLKYFLHLNFSKKNYWNIIFLIFSILVIFIIIFGSIWIMYHLNNHMKC</sequence>
<evidence type="ECO:0000256" key="15">
    <source>
        <dbReference type="ARBA" id="ARBA00031887"/>
    </source>
</evidence>
<gene>
    <name evidence="18" type="primary">cyoD</name>
    <name evidence="18" type="ORF">D9V81_01555</name>
</gene>
<evidence type="ECO:0000313" key="18">
    <source>
        <dbReference type="EMBL" id="QCI27289.1"/>
    </source>
</evidence>
<keyword evidence="10" id="KW-0560">Oxidoreductase</keyword>
<evidence type="ECO:0000256" key="8">
    <source>
        <dbReference type="ARBA" id="ARBA00022982"/>
    </source>
</evidence>
<feature type="transmembrane region" description="Helical" evidence="17">
    <location>
        <begin position="49"/>
        <end position="66"/>
    </location>
</feature>
<evidence type="ECO:0000256" key="4">
    <source>
        <dbReference type="ARBA" id="ARBA00014689"/>
    </source>
</evidence>
<keyword evidence="5" id="KW-0813">Transport</keyword>
<evidence type="ECO:0000256" key="6">
    <source>
        <dbReference type="ARBA" id="ARBA00022475"/>
    </source>
</evidence>
<comment type="function">
    <text evidence="12">Cytochrome bo(3) ubiquinol terminal oxidase is the component of the aerobic respiratory chain of E.coli that predominates when cells are grown at high aeration. Has proton pump activity across the membrane in addition to electron transfer, pumping 2 protons/electron.</text>
</comment>
<evidence type="ECO:0000256" key="12">
    <source>
        <dbReference type="ARBA" id="ARBA00025694"/>
    </source>
</evidence>
<dbReference type="InterPro" id="IPR014210">
    <property type="entry name" value="Cyt_o_ubiqinol_oxidase_su4"/>
</dbReference>
<organism evidence="18 19">
    <name type="scientific">Buchnera aphidicola</name>
    <name type="common">Therioaphis trifolii</name>
    <dbReference type="NCBI Taxonomy" id="1241884"/>
    <lineage>
        <taxon>Bacteria</taxon>
        <taxon>Pseudomonadati</taxon>
        <taxon>Pseudomonadota</taxon>
        <taxon>Gammaproteobacteria</taxon>
        <taxon>Enterobacterales</taxon>
        <taxon>Erwiniaceae</taxon>
        <taxon>Buchnera</taxon>
    </lineage>
</organism>
<keyword evidence="11 17" id="KW-0472">Membrane</keyword>
<dbReference type="NCBIfam" id="TIGR02847">
    <property type="entry name" value="CyoD"/>
    <property type="match status" value="1"/>
</dbReference>
<dbReference type="GO" id="GO:0015990">
    <property type="term" value="P:electron transport coupled proton transport"/>
    <property type="evidence" value="ECO:0007669"/>
    <property type="project" value="InterPro"/>
</dbReference>
<keyword evidence="19" id="KW-1185">Reference proteome</keyword>
<proteinExistence type="inferred from homology"/>
<feature type="transmembrane region" description="Helical" evidence="17">
    <location>
        <begin position="15"/>
        <end position="37"/>
    </location>
</feature>
<evidence type="ECO:0000256" key="5">
    <source>
        <dbReference type="ARBA" id="ARBA00022448"/>
    </source>
</evidence>
<reference evidence="18 19" key="1">
    <citation type="submission" date="2018-10" db="EMBL/GenBank/DDBJ databases">
        <title>Comparative functional genomics of the obligate endosymbiont Buchnera aphidicola.</title>
        <authorList>
            <person name="Chong R.A."/>
        </authorList>
    </citation>
    <scope>NUCLEOTIDE SEQUENCE [LARGE SCALE GENOMIC DNA]</scope>
    <source>
        <strain evidence="18 19">Tma</strain>
    </source>
</reference>
<dbReference type="Pfam" id="PF03626">
    <property type="entry name" value="COX4_pro"/>
    <property type="match status" value="1"/>
</dbReference>
<feature type="transmembrane region" description="Helical" evidence="17">
    <location>
        <begin position="78"/>
        <end position="100"/>
    </location>
</feature>
<dbReference type="Proteomes" id="UP000298603">
    <property type="component" value="Chromosome"/>
</dbReference>
<evidence type="ECO:0000256" key="13">
    <source>
        <dbReference type="ARBA" id="ARBA00030071"/>
    </source>
</evidence>
<comment type="subcellular location">
    <subcellularLocation>
        <location evidence="1">Cell membrane</location>
        <topology evidence="1">Multi-pass membrane protein</topology>
    </subcellularLocation>
</comment>
<dbReference type="PANTHER" id="PTHR36835">
    <property type="entry name" value="CYTOCHROME BO(3) UBIQUINOL OXIDASE SUBUNIT 4"/>
    <property type="match status" value="1"/>
</dbReference>
<dbReference type="EMBL" id="CP032996">
    <property type="protein sequence ID" value="QCI27289.1"/>
    <property type="molecule type" value="Genomic_DNA"/>
</dbReference>
<dbReference type="InterPro" id="IPR050968">
    <property type="entry name" value="Cytochrome_c_oxidase_bac_sub4"/>
</dbReference>
<evidence type="ECO:0000256" key="7">
    <source>
        <dbReference type="ARBA" id="ARBA00022692"/>
    </source>
</evidence>
<dbReference type="AlphaFoldDB" id="A0A4D6YDJ1"/>
<dbReference type="InterPro" id="IPR005171">
    <property type="entry name" value="Cyt_c_oxidase_su4_prok"/>
</dbReference>
<dbReference type="GO" id="GO:0009486">
    <property type="term" value="F:cytochrome bo3 ubiquinol oxidase activity"/>
    <property type="evidence" value="ECO:0007669"/>
    <property type="project" value="InterPro"/>
</dbReference>
<keyword evidence="9 17" id="KW-1133">Transmembrane helix</keyword>
<evidence type="ECO:0000256" key="17">
    <source>
        <dbReference type="SAM" id="Phobius"/>
    </source>
</evidence>
<evidence type="ECO:0000256" key="16">
    <source>
        <dbReference type="ARBA" id="ARBA00032185"/>
    </source>
</evidence>
<evidence type="ECO:0000256" key="11">
    <source>
        <dbReference type="ARBA" id="ARBA00023136"/>
    </source>
</evidence>
<dbReference type="OrthoDB" id="2375888at2"/>
<dbReference type="GO" id="GO:0005886">
    <property type="term" value="C:plasma membrane"/>
    <property type="evidence" value="ECO:0007669"/>
    <property type="project" value="UniProtKB-SubCell"/>
</dbReference>
<comment type="subunit">
    <text evidence="3">Heterooctamer of two A chains, two B chains, two C chains and two D chains.</text>
</comment>
<evidence type="ECO:0000256" key="1">
    <source>
        <dbReference type="ARBA" id="ARBA00004651"/>
    </source>
</evidence>
<dbReference type="PANTHER" id="PTHR36835:SF1">
    <property type="entry name" value="CYTOCHROME BO(3) UBIQUINOL OXIDASE SUBUNIT 4"/>
    <property type="match status" value="1"/>
</dbReference>
<comment type="similarity">
    <text evidence="2">Belongs to the cytochrome c oxidase bacterial subunit 4 family.</text>
</comment>
<evidence type="ECO:0000256" key="9">
    <source>
        <dbReference type="ARBA" id="ARBA00022989"/>
    </source>
</evidence>
<dbReference type="RefSeq" id="WP_158349555.1">
    <property type="nucleotide sequence ID" value="NZ_CP032996.1"/>
</dbReference>
<keyword evidence="7 17" id="KW-0812">Transmembrane</keyword>
<name>A0A4D6YDJ1_9GAMM</name>
<evidence type="ECO:0000256" key="3">
    <source>
        <dbReference type="ARBA" id="ARBA00011700"/>
    </source>
</evidence>
<keyword evidence="6" id="KW-1003">Cell membrane</keyword>
<evidence type="ECO:0000256" key="10">
    <source>
        <dbReference type="ARBA" id="ARBA00023002"/>
    </source>
</evidence>
<evidence type="ECO:0000313" key="19">
    <source>
        <dbReference type="Proteomes" id="UP000298603"/>
    </source>
</evidence>